<dbReference type="EMBL" id="BQKY01000014">
    <property type="protein sequence ID" value="GJN93676.1"/>
    <property type="molecule type" value="Genomic_DNA"/>
</dbReference>
<protein>
    <recommendedName>
        <fullName evidence="2">Polysaccharide lyase 14 domain-containing protein</fullName>
    </recommendedName>
</protein>
<keyword evidence="1" id="KW-0472">Membrane</keyword>
<dbReference type="PANTHER" id="PTHR40124:SF1">
    <property type="entry name" value="DISAGGREGATASE RELATED REPEAT PROTEIN"/>
    <property type="match status" value="1"/>
</dbReference>
<evidence type="ECO:0000313" key="3">
    <source>
        <dbReference type="EMBL" id="GJN93676.1"/>
    </source>
</evidence>
<feature type="transmembrane region" description="Helical" evidence="1">
    <location>
        <begin position="304"/>
        <end position="329"/>
    </location>
</feature>
<accession>A0AAV5GM66</accession>
<dbReference type="Proteomes" id="UP001342314">
    <property type="component" value="Unassembled WGS sequence"/>
</dbReference>
<proteinExistence type="predicted"/>
<keyword evidence="1" id="KW-1133">Transmembrane helix</keyword>
<dbReference type="AlphaFoldDB" id="A0AAV5GM66"/>
<dbReference type="Pfam" id="PF21294">
    <property type="entry name" value="Polysacc_lyase_14"/>
    <property type="match status" value="1"/>
</dbReference>
<name>A0AAV5GM66_9BASI</name>
<organism evidence="3 4">
    <name type="scientific">Rhodotorula paludigena</name>
    <dbReference type="NCBI Taxonomy" id="86838"/>
    <lineage>
        <taxon>Eukaryota</taxon>
        <taxon>Fungi</taxon>
        <taxon>Dikarya</taxon>
        <taxon>Basidiomycota</taxon>
        <taxon>Pucciniomycotina</taxon>
        <taxon>Microbotryomycetes</taxon>
        <taxon>Sporidiobolales</taxon>
        <taxon>Sporidiobolaceae</taxon>
        <taxon>Rhodotorula</taxon>
    </lineage>
</organism>
<evidence type="ECO:0000256" key="1">
    <source>
        <dbReference type="SAM" id="Phobius"/>
    </source>
</evidence>
<keyword evidence="4" id="KW-1185">Reference proteome</keyword>
<dbReference type="InterPro" id="IPR048958">
    <property type="entry name" value="Polysacc_lyase_14"/>
</dbReference>
<dbReference type="Gene3D" id="2.60.120.200">
    <property type="match status" value="1"/>
</dbReference>
<comment type="caution">
    <text evidence="3">The sequence shown here is derived from an EMBL/GenBank/DDBJ whole genome shotgun (WGS) entry which is preliminary data.</text>
</comment>
<evidence type="ECO:0000313" key="4">
    <source>
        <dbReference type="Proteomes" id="UP001342314"/>
    </source>
</evidence>
<sequence>MSTTALSVPSQANAPAVATAFGLSSHWYSTEPSAQAASAAAAAGNASYTDFYTFDSLRTGWVAGGTSVTNARWTADPFDGSNSNAVLAISYPENTLDGAQFSMSPFRYLNETVQTALLKYEVAFSNDLDFVLGGKLPGLYGATPDATQMCTGGKQLSDCFSARLMWRERGRGEVYAYLPVYPGFCGQSDVECNDAYGQSLSRGSFRFSRGGWTTITQLVALNTPGYANGLLYLWANDTLALAHTGLTWRTNASVTLTSVLFSTFFGGSGRQWESEGGEGYFRRFERRFLPLGLRYLIAMSRRRSLAVATISAVPLTTVLLFTLILAIGAQPVSAVRIQLHASTTPSTVPAGLVLQPDHGAGDSARAMEEGFVTRGEDGLDVLTFAEDLAALQEDEACRAESFSSHNVFEETGDDSEAAGTSYMVLFTLVRER</sequence>
<keyword evidence="1" id="KW-0812">Transmembrane</keyword>
<gene>
    <name evidence="3" type="ORF">Rhopal_006733-T1</name>
</gene>
<dbReference type="PANTHER" id="PTHR40124">
    <property type="match status" value="1"/>
</dbReference>
<feature type="domain" description="Polysaccharide lyase 14" evidence="2">
    <location>
        <begin position="83"/>
        <end position="276"/>
    </location>
</feature>
<evidence type="ECO:0000259" key="2">
    <source>
        <dbReference type="Pfam" id="PF21294"/>
    </source>
</evidence>
<reference evidence="3 4" key="1">
    <citation type="submission" date="2021-12" db="EMBL/GenBank/DDBJ databases">
        <title>High titer production of polyol ester of fatty acids by Rhodotorula paludigena BS15 towards product separation-free biomass refinery.</title>
        <authorList>
            <person name="Mano J."/>
            <person name="Ono H."/>
            <person name="Tanaka T."/>
            <person name="Naito K."/>
            <person name="Sushida H."/>
            <person name="Ike M."/>
            <person name="Tokuyasu K."/>
            <person name="Kitaoka M."/>
        </authorList>
    </citation>
    <scope>NUCLEOTIDE SEQUENCE [LARGE SCALE GENOMIC DNA]</scope>
    <source>
        <strain evidence="3 4">BS15</strain>
    </source>
</reference>